<dbReference type="InterPro" id="IPR003718">
    <property type="entry name" value="OsmC/Ohr_fam"/>
</dbReference>
<proteinExistence type="predicted"/>
<evidence type="ECO:0008006" key="3">
    <source>
        <dbReference type="Google" id="ProtNLM"/>
    </source>
</evidence>
<dbReference type="PANTHER" id="PTHR35368">
    <property type="entry name" value="HYDROPEROXIDE REDUCTASE"/>
    <property type="match status" value="1"/>
</dbReference>
<name>A0A0U1B2W9_9MYCO</name>
<sequence length="180" mass="19282">MQLALMHVTASTTSLNAITDATREAVTDKPAAAHVVFKASAQPEGTVGSEISLGKYRVHVDEPPSLGGQNTAPNPVEYYLASLLSCQVVTYRFWAERLGIQVDSLSASAEGDLDVRGFFGLDDSVRPGFQQIRVTVTVAGPDTDARYRELQEAVDAHCPVLDLTTGTTPVHTTLITQGRP</sequence>
<evidence type="ECO:0000313" key="2">
    <source>
        <dbReference type="Proteomes" id="UP000045782"/>
    </source>
</evidence>
<organism evidence="1 2">
    <name type="scientific">Mycobacteroides abscessus</name>
    <dbReference type="NCBI Taxonomy" id="36809"/>
    <lineage>
        <taxon>Bacteria</taxon>
        <taxon>Bacillati</taxon>
        <taxon>Actinomycetota</taxon>
        <taxon>Actinomycetes</taxon>
        <taxon>Mycobacteriales</taxon>
        <taxon>Mycobacteriaceae</taxon>
        <taxon>Mycobacteroides</taxon>
    </lineage>
</organism>
<dbReference type="EMBL" id="CSWP01000010">
    <property type="protein sequence ID" value="CPV67651.1"/>
    <property type="molecule type" value="Genomic_DNA"/>
</dbReference>
<dbReference type="PANTHER" id="PTHR35368:SF1">
    <property type="entry name" value="HYDROPEROXIDE REDUCTASE"/>
    <property type="match status" value="1"/>
</dbReference>
<gene>
    <name evidence="1" type="ORF">ERS075579_04240</name>
</gene>
<dbReference type="AlphaFoldDB" id="A0A0U1B2W9"/>
<dbReference type="InterPro" id="IPR015946">
    <property type="entry name" value="KH_dom-like_a/b"/>
</dbReference>
<dbReference type="SUPFAM" id="SSF82784">
    <property type="entry name" value="OsmC-like"/>
    <property type="match status" value="1"/>
</dbReference>
<dbReference type="Proteomes" id="UP000045782">
    <property type="component" value="Unassembled WGS sequence"/>
</dbReference>
<accession>A0A0U1B2W9</accession>
<dbReference type="InterPro" id="IPR036102">
    <property type="entry name" value="OsmC/Ohrsf"/>
</dbReference>
<dbReference type="InterPro" id="IPR052924">
    <property type="entry name" value="OsmC/Ohr_hydroprdx_reductase"/>
</dbReference>
<protein>
    <recommendedName>
        <fullName evidence="3">OsmC-like protein</fullName>
    </recommendedName>
</protein>
<reference evidence="1 2" key="1">
    <citation type="submission" date="2015-03" db="EMBL/GenBank/DDBJ databases">
        <authorList>
            <person name="Murphy D."/>
        </authorList>
    </citation>
    <scope>NUCLEOTIDE SEQUENCE [LARGE SCALE GENOMIC DNA]</scope>
    <source>
        <strain evidence="1 2">PAP088</strain>
    </source>
</reference>
<dbReference type="Pfam" id="PF02566">
    <property type="entry name" value="OsmC"/>
    <property type="match status" value="1"/>
</dbReference>
<evidence type="ECO:0000313" key="1">
    <source>
        <dbReference type="EMBL" id="CPV67651.1"/>
    </source>
</evidence>
<dbReference type="Gene3D" id="3.30.300.20">
    <property type="match status" value="1"/>
</dbReference>